<accession>A0AAD3DB15</accession>
<evidence type="ECO:0000313" key="3">
    <source>
        <dbReference type="EMBL" id="GFH59961.1"/>
    </source>
</evidence>
<keyword evidence="4" id="KW-1185">Reference proteome</keyword>
<comment type="caution">
    <text evidence="3">The sequence shown here is derived from an EMBL/GenBank/DDBJ whole genome shotgun (WGS) entry which is preliminary data.</text>
</comment>
<reference evidence="3 4" key="1">
    <citation type="journal article" date="2021" name="Sci. Rep.">
        <title>The genome of the diatom Chaetoceros tenuissimus carries an ancient integrated fragment of an extant virus.</title>
        <authorList>
            <person name="Hongo Y."/>
            <person name="Kimura K."/>
            <person name="Takaki Y."/>
            <person name="Yoshida Y."/>
            <person name="Baba S."/>
            <person name="Kobayashi G."/>
            <person name="Nagasaki K."/>
            <person name="Hano T."/>
            <person name="Tomaru Y."/>
        </authorList>
    </citation>
    <scope>NUCLEOTIDE SEQUENCE [LARGE SCALE GENOMIC DNA]</scope>
    <source>
        <strain evidence="3 4">NIES-3715</strain>
    </source>
</reference>
<proteinExistence type="inferred from homology"/>
<dbReference type="AlphaFoldDB" id="A0AAD3DB15"/>
<feature type="compositionally biased region" description="Polar residues" evidence="2">
    <location>
        <begin position="503"/>
        <end position="519"/>
    </location>
</feature>
<feature type="region of interest" description="Disordered" evidence="2">
    <location>
        <begin position="414"/>
        <end position="470"/>
    </location>
</feature>
<comment type="similarity">
    <text evidence="1">Belongs to the CTAG/PCC1 family.</text>
</comment>
<feature type="compositionally biased region" description="Acidic residues" evidence="2">
    <location>
        <begin position="526"/>
        <end position="539"/>
    </location>
</feature>
<dbReference type="InterPro" id="IPR015419">
    <property type="entry name" value="CTAG/Pcc1"/>
</dbReference>
<organism evidence="3 4">
    <name type="scientific">Chaetoceros tenuissimus</name>
    <dbReference type="NCBI Taxonomy" id="426638"/>
    <lineage>
        <taxon>Eukaryota</taxon>
        <taxon>Sar</taxon>
        <taxon>Stramenopiles</taxon>
        <taxon>Ochrophyta</taxon>
        <taxon>Bacillariophyta</taxon>
        <taxon>Coscinodiscophyceae</taxon>
        <taxon>Chaetocerotophycidae</taxon>
        <taxon>Chaetocerotales</taxon>
        <taxon>Chaetocerotaceae</taxon>
        <taxon>Chaetoceros</taxon>
    </lineage>
</organism>
<evidence type="ECO:0000313" key="4">
    <source>
        <dbReference type="Proteomes" id="UP001054902"/>
    </source>
</evidence>
<dbReference type="EMBL" id="BLLK01000069">
    <property type="protein sequence ID" value="GFH59961.1"/>
    <property type="molecule type" value="Genomic_DNA"/>
</dbReference>
<protein>
    <submittedName>
        <fullName evidence="3">Uncharacterized protein</fullName>
    </submittedName>
</protein>
<evidence type="ECO:0000256" key="2">
    <source>
        <dbReference type="SAM" id="MobiDB-lite"/>
    </source>
</evidence>
<feature type="region of interest" description="Disordered" evidence="2">
    <location>
        <begin position="498"/>
        <end position="550"/>
    </location>
</feature>
<dbReference type="Pfam" id="PF09341">
    <property type="entry name" value="Pcc1"/>
    <property type="match status" value="1"/>
</dbReference>
<feature type="compositionally biased region" description="Low complexity" evidence="2">
    <location>
        <begin position="414"/>
        <end position="431"/>
    </location>
</feature>
<name>A0AAD3DB15_9STRA</name>
<gene>
    <name evidence="3" type="ORF">CTEN210_16437</name>
</gene>
<dbReference type="Pfam" id="PF15135">
    <property type="entry name" value="UPF0515"/>
    <property type="match status" value="1"/>
</dbReference>
<dbReference type="Proteomes" id="UP001054902">
    <property type="component" value="Unassembled WGS sequence"/>
</dbReference>
<dbReference type="InterPro" id="IPR026795">
    <property type="entry name" value="SHFL"/>
</dbReference>
<dbReference type="Gene3D" id="3.30.310.50">
    <property type="entry name" value="Alpha-D-phosphohexomutase, C-terminal domain"/>
    <property type="match status" value="1"/>
</dbReference>
<evidence type="ECO:0000256" key="1">
    <source>
        <dbReference type="ARBA" id="ARBA00007073"/>
    </source>
</evidence>
<sequence>MSSEKQYEYKCAIEINFPSANDAMNALEVLQVDDEIGDRVIKTLSTQDTKLIVNVQSTEAKMLRVSTMSYPQPEEIIELAKSLGYEERREETSATLFFKEISPKHDMPPCLLNIYYTTRSIMSFMNHPTAGTNELWRSNAYKDIDELKTYFENPRKHSGKGYRNKNKAARGCAACGEFKQRTEFSNNQWAKGPDFNKCKACVDAKKALLGEGDEDESVSMLSESMGSVNINTDEENELPSLTADLLAQHNQSSGGESTKQRMERRQFNCPECPKRGRGKFVFFKKVPTFKPIVKCPQCKKASRGRCKRLYPVPKHSEKGYGLFKCYKCNGKWGSSRAINTIGQECYECKSKGETVFVKPFRLEVVKKTSKNKGGITGGGPGRMHRVPRQPIAEEEETEIPYSDHDQMRNENAAGNALLNGGSRKAGGKTTSFGGGSSYSYEERNDDNESAASEVQDNEQAEEESTNRIKLNAPSGYVHHCQGCASGLCRSRYLPKSMQHDNSDGNTVSTSASIMTNSSVDKTEFLDRDEDFTAFEDEKDDWQTMPPVHDR</sequence>